<dbReference type="Proteomes" id="UP000599024">
    <property type="component" value="Unassembled WGS sequence"/>
</dbReference>
<reference evidence="3 4" key="1">
    <citation type="submission" date="2020-08" db="EMBL/GenBank/DDBJ databases">
        <title>Bridging the membrane lipid divide: bacteria of the FCB group superphylum have the potential to synthesize archaeal ether lipids.</title>
        <authorList>
            <person name="Villanueva L."/>
            <person name="Von Meijenfeldt F.A.B."/>
            <person name="Westbye A.B."/>
            <person name="Yadav S."/>
            <person name="Hopmans E.C."/>
            <person name="Dutilh B.E."/>
            <person name="Sinninghe Damste J.S."/>
        </authorList>
    </citation>
    <scope>NUCLEOTIDE SEQUENCE [LARGE SCALE GENOMIC DNA]</scope>
    <source>
        <strain evidence="3">NIOZ-UU81</strain>
    </source>
</reference>
<keyword evidence="2" id="KW-0812">Transmembrane</keyword>
<accession>A0A8J6TCM2</accession>
<dbReference type="EMBL" id="JACNLK010000049">
    <property type="protein sequence ID" value="MBC8208705.1"/>
    <property type="molecule type" value="Genomic_DNA"/>
</dbReference>
<organism evidence="3 4">
    <name type="scientific">Candidatus Desulfatifera sulfidica</name>
    <dbReference type="NCBI Taxonomy" id="2841691"/>
    <lineage>
        <taxon>Bacteria</taxon>
        <taxon>Pseudomonadati</taxon>
        <taxon>Thermodesulfobacteriota</taxon>
        <taxon>Desulfobulbia</taxon>
        <taxon>Desulfobulbales</taxon>
        <taxon>Desulfobulbaceae</taxon>
        <taxon>Candidatus Desulfatifera</taxon>
    </lineage>
</organism>
<gene>
    <name evidence="3" type="ORF">H8E79_06020</name>
</gene>
<proteinExistence type="predicted"/>
<keyword evidence="2" id="KW-0472">Membrane</keyword>
<feature type="compositionally biased region" description="Low complexity" evidence="1">
    <location>
        <begin position="1"/>
        <end position="17"/>
    </location>
</feature>
<evidence type="ECO:0000313" key="3">
    <source>
        <dbReference type="EMBL" id="MBC8208705.1"/>
    </source>
</evidence>
<sequence length="70" mass="7396">MNETTRTKTTSRTQEQSSVNNEVSKVALISISAFGAIIGTWSLIALISAMVQSGGPLQLIGNWFKAVAGL</sequence>
<protein>
    <submittedName>
        <fullName evidence="3">Uncharacterized protein</fullName>
    </submittedName>
</protein>
<comment type="caution">
    <text evidence="3">The sequence shown here is derived from an EMBL/GenBank/DDBJ whole genome shotgun (WGS) entry which is preliminary data.</text>
</comment>
<dbReference type="AlphaFoldDB" id="A0A8J6TCM2"/>
<evidence type="ECO:0000313" key="4">
    <source>
        <dbReference type="Proteomes" id="UP000599024"/>
    </source>
</evidence>
<keyword evidence="2" id="KW-1133">Transmembrane helix</keyword>
<feature type="region of interest" description="Disordered" evidence="1">
    <location>
        <begin position="1"/>
        <end position="20"/>
    </location>
</feature>
<name>A0A8J6TCM2_9BACT</name>
<evidence type="ECO:0000256" key="2">
    <source>
        <dbReference type="SAM" id="Phobius"/>
    </source>
</evidence>
<evidence type="ECO:0000256" key="1">
    <source>
        <dbReference type="SAM" id="MobiDB-lite"/>
    </source>
</evidence>
<feature type="transmembrane region" description="Helical" evidence="2">
    <location>
        <begin position="26"/>
        <end position="51"/>
    </location>
</feature>